<dbReference type="GO" id="GO:0033194">
    <property type="term" value="P:response to hydroperoxide"/>
    <property type="evidence" value="ECO:0007669"/>
    <property type="project" value="TreeGrafter"/>
</dbReference>
<protein>
    <submittedName>
        <fullName evidence="1">Peroxide stress protein YaaA</fullName>
    </submittedName>
</protein>
<dbReference type="PANTHER" id="PTHR30283:SF4">
    <property type="entry name" value="PEROXIDE STRESS RESISTANCE PROTEIN YAAA"/>
    <property type="match status" value="1"/>
</dbReference>
<sequence length="264" mass="29056">MLVLLPPSEGKNYPEKGRPISWDSLVFPQLNGERHTMMGNLATASSLPTVYDELGVSRKLSNEVAANQHLNIAPAAPAHQIYTGVLYEAFDYASLTPAAKRRARQKVLVFSGLFGVTGIADRIPAYRMSVSAKLHTVGTTAKWWRPKMAPWLDQRATHDGPIVDCRSGGYQKMWEAPHPITLTVNVFQMRGGTPKTVSHAAKYTRGRIARALVEADARSTRSLDRVLDVVKEAGRSGGDDRWDVEMVRPQASRGGSLQVILPEN</sequence>
<dbReference type="RefSeq" id="WP_279674979.1">
    <property type="nucleotide sequence ID" value="NZ_CP122566.1"/>
</dbReference>
<organism evidence="1 2">
    <name type="scientific">Auritidibacter ignavus</name>
    <dbReference type="NCBI Taxonomy" id="678932"/>
    <lineage>
        <taxon>Bacteria</taxon>
        <taxon>Bacillati</taxon>
        <taxon>Actinomycetota</taxon>
        <taxon>Actinomycetes</taxon>
        <taxon>Micrococcales</taxon>
        <taxon>Micrococcaceae</taxon>
        <taxon>Auritidibacter</taxon>
    </lineage>
</organism>
<dbReference type="EMBL" id="CP122566">
    <property type="protein sequence ID" value="WGH93491.1"/>
    <property type="molecule type" value="Genomic_DNA"/>
</dbReference>
<dbReference type="InterPro" id="IPR005583">
    <property type="entry name" value="YaaA"/>
</dbReference>
<evidence type="ECO:0000313" key="1">
    <source>
        <dbReference type="EMBL" id="WGH93491.1"/>
    </source>
</evidence>
<reference evidence="1 2" key="1">
    <citation type="submission" date="2023-03" db="EMBL/GenBank/DDBJ databases">
        <title>Complete genome sequences of several Auritidibacter ignavus strains isolated from ear infections.</title>
        <authorList>
            <person name="Baehr T."/>
            <person name="Baumhoegger A.M."/>
        </authorList>
    </citation>
    <scope>NUCLEOTIDE SEQUENCE [LARGE SCALE GENOMIC DNA]</scope>
    <source>
        <strain evidence="1 2">BABAE-6</strain>
    </source>
</reference>
<evidence type="ECO:0000313" key="2">
    <source>
        <dbReference type="Proteomes" id="UP001224674"/>
    </source>
</evidence>
<name>A0AAJ6ANW1_9MICC</name>
<dbReference type="Proteomes" id="UP001224674">
    <property type="component" value="Chromosome"/>
</dbReference>
<accession>A0AAJ6ANW1</accession>
<dbReference type="PANTHER" id="PTHR30283">
    <property type="entry name" value="PEROXIDE STRESS RESPONSE PROTEIN YAAA"/>
    <property type="match status" value="1"/>
</dbReference>
<dbReference type="Pfam" id="PF03883">
    <property type="entry name" value="H2O2_YaaD"/>
    <property type="match status" value="1"/>
</dbReference>
<gene>
    <name evidence="1" type="ORF">QDX21_01350</name>
</gene>
<dbReference type="GO" id="GO:0005829">
    <property type="term" value="C:cytosol"/>
    <property type="evidence" value="ECO:0007669"/>
    <property type="project" value="TreeGrafter"/>
</dbReference>
<proteinExistence type="predicted"/>
<keyword evidence="2" id="KW-1185">Reference proteome</keyword>
<dbReference type="AlphaFoldDB" id="A0AAJ6ANW1"/>